<dbReference type="PANTHER" id="PTHR30469">
    <property type="entry name" value="MULTIDRUG RESISTANCE PROTEIN MDTA"/>
    <property type="match status" value="1"/>
</dbReference>
<proteinExistence type="predicted"/>
<evidence type="ECO:0000259" key="1">
    <source>
        <dbReference type="Pfam" id="PF25967"/>
    </source>
</evidence>
<dbReference type="InterPro" id="IPR058627">
    <property type="entry name" value="MdtA-like_C"/>
</dbReference>
<evidence type="ECO:0000313" key="2">
    <source>
        <dbReference type="EMBL" id="GAA2718199.1"/>
    </source>
</evidence>
<dbReference type="EMBL" id="BAAATZ010000001">
    <property type="protein sequence ID" value="GAA2718199.1"/>
    <property type="molecule type" value="Genomic_DNA"/>
</dbReference>
<dbReference type="PANTHER" id="PTHR30469:SF15">
    <property type="entry name" value="HLYD FAMILY OF SECRETION PROTEINS"/>
    <property type="match status" value="1"/>
</dbReference>
<sequence length="318" mass="33146">MALGISGNRAGKAGILLAVGAVVFGTGYLANNGAAAPEPVAETLPVPDLAPKTIKVAQGTIVARLVLKAVVEADPATPARPEKEGTVTQVLVKKGQRVNKGEAVLAFKHTPEQKAPAKPGAKPKPVKPVTLYLAAPAAGKVKEIQAYVGSPVAPGQVAFSVDRERFRAVAEVETKDIYRLYNKPRGVKLQIDHGPAPFSCPLISYGAGGGEKAAVEVSCRIPESRKVFPGLPAEMSVLTDQAKNVPVVPLAAVLGKAETGWVTVVGESGEQTRREVELGLNDGKRVEIKSGLKVGEKILDLAPEDAAFSGPKKEQGRG</sequence>
<feature type="domain" description="Multidrug resistance protein MdtA-like C-terminal permuted SH3" evidence="1">
    <location>
        <begin position="244"/>
        <end position="298"/>
    </location>
</feature>
<reference evidence="3" key="1">
    <citation type="journal article" date="2019" name="Int. J. Syst. Evol. Microbiol.">
        <title>The Global Catalogue of Microorganisms (GCM) 10K type strain sequencing project: providing services to taxonomists for standard genome sequencing and annotation.</title>
        <authorList>
            <consortium name="The Broad Institute Genomics Platform"/>
            <consortium name="The Broad Institute Genome Sequencing Center for Infectious Disease"/>
            <person name="Wu L."/>
            <person name="Ma J."/>
        </authorList>
    </citation>
    <scope>NUCLEOTIDE SEQUENCE [LARGE SCALE GENOMIC DNA]</scope>
    <source>
        <strain evidence="3">JCM 8201</strain>
    </source>
</reference>
<accession>A0ABP6GBA6</accession>
<dbReference type="Gene3D" id="2.40.420.20">
    <property type="match status" value="1"/>
</dbReference>
<dbReference type="Pfam" id="PF25967">
    <property type="entry name" value="RND-MFP_C"/>
    <property type="match status" value="1"/>
</dbReference>
<evidence type="ECO:0000313" key="3">
    <source>
        <dbReference type="Proteomes" id="UP001501842"/>
    </source>
</evidence>
<keyword evidence="3" id="KW-1185">Reference proteome</keyword>
<dbReference type="Proteomes" id="UP001501842">
    <property type="component" value="Unassembled WGS sequence"/>
</dbReference>
<dbReference type="RefSeq" id="WP_344447994.1">
    <property type="nucleotide sequence ID" value="NZ_BAAATZ010000001.1"/>
</dbReference>
<gene>
    <name evidence="2" type="ORF">GCM10010439_00700</name>
</gene>
<protein>
    <recommendedName>
        <fullName evidence="1">Multidrug resistance protein MdtA-like C-terminal permuted SH3 domain-containing protein</fullName>
    </recommendedName>
</protein>
<organism evidence="2 3">
    <name type="scientific">Actinocorallia aurantiaca</name>
    <dbReference type="NCBI Taxonomy" id="46204"/>
    <lineage>
        <taxon>Bacteria</taxon>
        <taxon>Bacillati</taxon>
        <taxon>Actinomycetota</taxon>
        <taxon>Actinomycetes</taxon>
        <taxon>Streptosporangiales</taxon>
        <taxon>Thermomonosporaceae</taxon>
        <taxon>Actinocorallia</taxon>
    </lineage>
</organism>
<dbReference type="Gene3D" id="2.40.50.100">
    <property type="match status" value="1"/>
</dbReference>
<name>A0ABP6GBA6_9ACTN</name>
<comment type="caution">
    <text evidence="2">The sequence shown here is derived from an EMBL/GenBank/DDBJ whole genome shotgun (WGS) entry which is preliminary data.</text>
</comment>